<keyword evidence="1" id="KW-1133">Transmembrane helix</keyword>
<dbReference type="OrthoDB" id="6521020at2"/>
<reference evidence="3" key="1">
    <citation type="submission" date="2017-09" db="EMBL/GenBank/DDBJ databases">
        <authorList>
            <person name="Palmer M."/>
            <person name="Steenkamp E.T."/>
            <person name="Coetzee M.P."/>
            <person name="Avontuur J.R."/>
            <person name="Van Zyl E."/>
            <person name="Chan W.-Y."/>
            <person name="Blom J."/>
            <person name="Venter S.N."/>
        </authorList>
    </citation>
    <scope>NUCLEOTIDE SEQUENCE [LARGE SCALE GENOMIC DNA]</scope>
    <source>
        <strain evidence="3">QC88-366</strain>
    </source>
</reference>
<evidence type="ECO:0000313" key="2">
    <source>
        <dbReference type="EMBL" id="PNS13366.1"/>
    </source>
</evidence>
<proteinExistence type="predicted"/>
<keyword evidence="1" id="KW-0812">Transmembrane</keyword>
<organism evidence="2 3">
    <name type="scientific">Mixta theicola</name>
    <dbReference type="NCBI Taxonomy" id="1458355"/>
    <lineage>
        <taxon>Bacteria</taxon>
        <taxon>Pseudomonadati</taxon>
        <taxon>Pseudomonadota</taxon>
        <taxon>Gammaproteobacteria</taxon>
        <taxon>Enterobacterales</taxon>
        <taxon>Erwiniaceae</taxon>
        <taxon>Mixta</taxon>
    </lineage>
</organism>
<keyword evidence="1" id="KW-0472">Membrane</keyword>
<gene>
    <name evidence="2" type="ORF">COO59_00680</name>
</gene>
<dbReference type="InterPro" id="IPR010351">
    <property type="entry name" value="DUF943"/>
</dbReference>
<evidence type="ECO:0000313" key="3">
    <source>
        <dbReference type="Proteomes" id="UP000236345"/>
    </source>
</evidence>
<dbReference type="Pfam" id="PF06092">
    <property type="entry name" value="DUF943"/>
    <property type="match status" value="1"/>
</dbReference>
<dbReference type="AlphaFoldDB" id="A0A2K1QEC2"/>
<dbReference type="EMBL" id="NWUO01000001">
    <property type="protein sequence ID" value="PNS13366.1"/>
    <property type="molecule type" value="Genomic_DNA"/>
</dbReference>
<protein>
    <submittedName>
        <fullName evidence="2">Uncharacterized protein</fullName>
    </submittedName>
</protein>
<evidence type="ECO:0000256" key="1">
    <source>
        <dbReference type="SAM" id="Phobius"/>
    </source>
</evidence>
<keyword evidence="3" id="KW-1185">Reference proteome</keyword>
<dbReference type="RefSeq" id="WP_103057919.1">
    <property type="nucleotide sequence ID" value="NZ_BSOF01000028.1"/>
</dbReference>
<accession>A0A2K1QEC2</accession>
<feature type="transmembrane region" description="Helical" evidence="1">
    <location>
        <begin position="7"/>
        <end position="28"/>
    </location>
</feature>
<dbReference type="Proteomes" id="UP000236345">
    <property type="component" value="Unassembled WGS sequence"/>
</dbReference>
<name>A0A2K1QEC2_9GAMM</name>
<sequence>MRIKIKKIYWAILTIAVTSLVYCLWLFLRPVKIIAVHKDKNFSHVLVNHFPVTDQGKLVWWRDNRKMLKIRYGIPNLASDGNFNVTFWLFGEGYMEEEKYDRLCFNDMNIKKNCIEKNKAFSVSKGRNGGVHFMVYDGIYWKSENGDWVKKKFSER</sequence>
<comment type="caution">
    <text evidence="2">The sequence shown here is derived from an EMBL/GenBank/DDBJ whole genome shotgun (WGS) entry which is preliminary data.</text>
</comment>